<dbReference type="Proteomes" id="UP000266005">
    <property type="component" value="Unassembled WGS sequence"/>
</dbReference>
<organism evidence="3 4">
    <name type="scientific">Pontibacter oryzae</name>
    <dbReference type="NCBI Taxonomy" id="2304593"/>
    <lineage>
        <taxon>Bacteria</taxon>
        <taxon>Pseudomonadati</taxon>
        <taxon>Bacteroidota</taxon>
        <taxon>Cytophagia</taxon>
        <taxon>Cytophagales</taxon>
        <taxon>Hymenobacteraceae</taxon>
        <taxon>Pontibacter</taxon>
    </lineage>
</organism>
<dbReference type="SUPFAM" id="SSF53756">
    <property type="entry name" value="UDP-Glycosyltransferase/glycogen phosphorylase"/>
    <property type="match status" value="1"/>
</dbReference>
<proteinExistence type="predicted"/>
<dbReference type="PANTHER" id="PTHR45947">
    <property type="entry name" value="SULFOQUINOVOSYL TRANSFERASE SQD2"/>
    <property type="match status" value="1"/>
</dbReference>
<keyword evidence="3" id="KW-0808">Transferase</keyword>
<evidence type="ECO:0000313" key="3">
    <source>
        <dbReference type="EMBL" id="RIJ34020.1"/>
    </source>
</evidence>
<dbReference type="Pfam" id="PF00534">
    <property type="entry name" value="Glycos_transf_1"/>
    <property type="match status" value="1"/>
</dbReference>
<sequence length="368" mass="41299">MIIVHVVEPFAAGVAVFVKSLTETMPEELHIVIHGERKHVMSAKEVKLTFPKNNVRFIHWKSAQRSVNPKKDLLALGELYKILRRLKQKKLVDAVHLHSSKSGLLGRVACRMAGIKQVIYTPNGAPFLSGGNMLSNFVYMQLERFGSKVAGSVVCCSVSELQEYEKRGIKASYISNGISLPNALEVTKPQNAKSKFQIITTGRIEGQKNPQLFNEIASYFEEFDQFEFIWAGDGVERSVLTASNIKVTGWVPSQQIKKLVTQADIYLSTSVFEGLSFGVLEALAFKKPVLLSQCVGNKDVVKRGINGDIFKNQTEAVVKILSYFNNRDMVNVMGQHSYDICKSEFDMFRNFRLYKNIYQGLPIFSLAS</sequence>
<comment type="caution">
    <text evidence="3">The sequence shown here is derived from an EMBL/GenBank/DDBJ whole genome shotgun (WGS) entry which is preliminary data.</text>
</comment>
<dbReference type="AlphaFoldDB" id="A0A399RQD5"/>
<reference evidence="4" key="1">
    <citation type="submission" date="2018-08" db="EMBL/GenBank/DDBJ databases">
        <title>Mucilaginibacter sp. MYSH2.</title>
        <authorList>
            <person name="Seo T."/>
        </authorList>
    </citation>
    <scope>NUCLEOTIDE SEQUENCE [LARGE SCALE GENOMIC DNA]</scope>
    <source>
        <strain evidence="4">KIRAN</strain>
    </source>
</reference>
<evidence type="ECO:0000259" key="2">
    <source>
        <dbReference type="Pfam" id="PF13439"/>
    </source>
</evidence>
<dbReference type="OrthoDB" id="9792322at2"/>
<dbReference type="InterPro" id="IPR001296">
    <property type="entry name" value="Glyco_trans_1"/>
</dbReference>
<dbReference type="PANTHER" id="PTHR45947:SF3">
    <property type="entry name" value="SULFOQUINOVOSYL TRANSFERASE SQD2"/>
    <property type="match status" value="1"/>
</dbReference>
<feature type="domain" description="Glycosyl transferase family 1" evidence="1">
    <location>
        <begin position="190"/>
        <end position="336"/>
    </location>
</feature>
<dbReference type="GO" id="GO:0016757">
    <property type="term" value="F:glycosyltransferase activity"/>
    <property type="evidence" value="ECO:0007669"/>
    <property type="project" value="InterPro"/>
</dbReference>
<dbReference type="Gene3D" id="3.40.50.2000">
    <property type="entry name" value="Glycogen Phosphorylase B"/>
    <property type="match status" value="2"/>
</dbReference>
<dbReference type="RefSeq" id="WP_119433430.1">
    <property type="nucleotide sequence ID" value="NZ_QWGE01000006.1"/>
</dbReference>
<feature type="domain" description="Glycosyltransferase subfamily 4-like N-terminal" evidence="2">
    <location>
        <begin position="13"/>
        <end position="179"/>
    </location>
</feature>
<dbReference type="Pfam" id="PF13439">
    <property type="entry name" value="Glyco_transf_4"/>
    <property type="match status" value="1"/>
</dbReference>
<dbReference type="InterPro" id="IPR028098">
    <property type="entry name" value="Glyco_trans_4-like_N"/>
</dbReference>
<name>A0A399RQD5_9BACT</name>
<accession>A0A399RQD5</accession>
<keyword evidence="4" id="KW-1185">Reference proteome</keyword>
<gene>
    <name evidence="3" type="ORF">D1627_16745</name>
</gene>
<evidence type="ECO:0000313" key="4">
    <source>
        <dbReference type="Proteomes" id="UP000266005"/>
    </source>
</evidence>
<dbReference type="InterPro" id="IPR050194">
    <property type="entry name" value="Glycosyltransferase_grp1"/>
</dbReference>
<dbReference type="EMBL" id="QWGE01000006">
    <property type="protein sequence ID" value="RIJ34020.1"/>
    <property type="molecule type" value="Genomic_DNA"/>
</dbReference>
<protein>
    <submittedName>
        <fullName evidence="3">Glycosyltransferase</fullName>
    </submittedName>
</protein>
<evidence type="ECO:0000259" key="1">
    <source>
        <dbReference type="Pfam" id="PF00534"/>
    </source>
</evidence>